<keyword evidence="3" id="KW-1185">Reference proteome</keyword>
<dbReference type="Proteomes" id="UP000252519">
    <property type="component" value="Unassembled WGS sequence"/>
</dbReference>
<evidence type="ECO:0000313" key="3">
    <source>
        <dbReference type="Proteomes" id="UP000252519"/>
    </source>
</evidence>
<organism evidence="2 3">
    <name type="scientific">Ancylostoma caninum</name>
    <name type="common">Dog hookworm</name>
    <dbReference type="NCBI Taxonomy" id="29170"/>
    <lineage>
        <taxon>Eukaryota</taxon>
        <taxon>Metazoa</taxon>
        <taxon>Ecdysozoa</taxon>
        <taxon>Nematoda</taxon>
        <taxon>Chromadorea</taxon>
        <taxon>Rhabditida</taxon>
        <taxon>Rhabditina</taxon>
        <taxon>Rhabditomorpha</taxon>
        <taxon>Strongyloidea</taxon>
        <taxon>Ancylostomatidae</taxon>
        <taxon>Ancylostomatinae</taxon>
        <taxon>Ancylostoma</taxon>
    </lineage>
</organism>
<name>A0A368GMX2_ANCCA</name>
<dbReference type="EMBL" id="JOJR01000132">
    <property type="protein sequence ID" value="RCN44335.1"/>
    <property type="molecule type" value="Genomic_DNA"/>
</dbReference>
<reference evidence="2 3" key="1">
    <citation type="submission" date="2014-10" db="EMBL/GenBank/DDBJ databases">
        <title>Draft genome of the hookworm Ancylostoma caninum.</title>
        <authorList>
            <person name="Mitreva M."/>
        </authorList>
    </citation>
    <scope>NUCLEOTIDE SEQUENCE [LARGE SCALE GENOMIC DNA]</scope>
    <source>
        <strain evidence="2 3">Baltimore</strain>
    </source>
</reference>
<sequence>MSSSDGGGRECERGGNSGDEVRGVQMEQGRAVDSPLGQLDPSRITHMVVDQVGFGGPGVQPDNNRFVVPGPPHQQWIRSSPAASPSVMASPSKGMVLDFFCPTVKFFVKLLLAVMDGCGQMQPRMGTPTNVMHMQQGTIGSPSVGSAPMTPQQIMQQQGLMQGQQTPTGQYDQTGAFPQQQQQQMPQGYPQGISESPGAVHMQQQQIMGAAGGQGDSSPGIYARQQMMGQQQQQQQQQTLSQQQQQQQMMGQQMMVQQQMGMMGGNPQQYYAQQNPQAQWTQQQQQMQQAHFVRQPQVIGGGPAQRVMIQRVPYPPGTGHVSVISQVFEFVTYPNDVLIPLLSFFFHVTFLSKALMPAFFV</sequence>
<protein>
    <submittedName>
        <fullName evidence="2">Uncharacterized protein</fullName>
    </submittedName>
</protein>
<proteinExistence type="predicted"/>
<gene>
    <name evidence="2" type="ORF">ANCCAN_09679</name>
</gene>
<evidence type="ECO:0000313" key="2">
    <source>
        <dbReference type="EMBL" id="RCN44335.1"/>
    </source>
</evidence>
<evidence type="ECO:0000256" key="1">
    <source>
        <dbReference type="SAM" id="MobiDB-lite"/>
    </source>
</evidence>
<dbReference type="AlphaFoldDB" id="A0A368GMX2"/>
<feature type="region of interest" description="Disordered" evidence="1">
    <location>
        <begin position="210"/>
        <end position="243"/>
    </location>
</feature>
<accession>A0A368GMX2</accession>
<dbReference type="OrthoDB" id="5861038at2759"/>
<dbReference type="STRING" id="29170.A0A368GMX2"/>
<feature type="region of interest" description="Disordered" evidence="1">
    <location>
        <begin position="1"/>
        <end position="39"/>
    </location>
</feature>
<feature type="compositionally biased region" description="Low complexity" evidence="1">
    <location>
        <begin position="225"/>
        <end position="243"/>
    </location>
</feature>
<comment type="caution">
    <text evidence="2">The sequence shown here is derived from an EMBL/GenBank/DDBJ whole genome shotgun (WGS) entry which is preliminary data.</text>
</comment>